<feature type="domain" description="Ly49-like N-terminal" evidence="10">
    <location>
        <begin position="43"/>
        <end position="162"/>
    </location>
</feature>
<dbReference type="InParanoid" id="A0A671F6C8"/>
<evidence type="ECO:0000256" key="7">
    <source>
        <dbReference type="ARBA" id="ARBA00023180"/>
    </source>
</evidence>
<dbReference type="SUPFAM" id="SSF56436">
    <property type="entry name" value="C-type lectin-like"/>
    <property type="match status" value="1"/>
</dbReference>
<evidence type="ECO:0000256" key="1">
    <source>
        <dbReference type="ARBA" id="ARBA00004606"/>
    </source>
</evidence>
<dbReference type="Pfam" id="PF08391">
    <property type="entry name" value="Ly49"/>
    <property type="match status" value="1"/>
</dbReference>
<organism evidence="11 12">
    <name type="scientific">Rhinolophus ferrumequinum</name>
    <name type="common">Greater horseshoe bat</name>
    <dbReference type="NCBI Taxonomy" id="59479"/>
    <lineage>
        <taxon>Eukaryota</taxon>
        <taxon>Metazoa</taxon>
        <taxon>Chordata</taxon>
        <taxon>Craniata</taxon>
        <taxon>Vertebrata</taxon>
        <taxon>Euteleostomi</taxon>
        <taxon>Mammalia</taxon>
        <taxon>Eutheria</taxon>
        <taxon>Laurasiatheria</taxon>
        <taxon>Chiroptera</taxon>
        <taxon>Yinpterochiroptera</taxon>
        <taxon>Rhinolophoidea</taxon>
        <taxon>Rhinolophidae</taxon>
        <taxon>Rhinolophinae</taxon>
        <taxon>Rhinolophus</taxon>
    </lineage>
</organism>
<dbReference type="Gene3D" id="3.10.100.10">
    <property type="entry name" value="Mannose-Binding Protein A, subunit A"/>
    <property type="match status" value="1"/>
</dbReference>
<dbReference type="GO" id="GO:0016020">
    <property type="term" value="C:membrane"/>
    <property type="evidence" value="ECO:0007669"/>
    <property type="project" value="UniProtKB-SubCell"/>
</dbReference>
<dbReference type="PANTHER" id="PTHR46329:SF1">
    <property type="entry name" value="KILLER CELL LECTIN-LIKE RECEPTOR 2"/>
    <property type="match status" value="1"/>
</dbReference>
<dbReference type="PANTHER" id="PTHR46329">
    <property type="entry name" value="KILLER CELL LECTIN-LIKE RECEPTOR 2"/>
    <property type="match status" value="1"/>
</dbReference>
<dbReference type="GeneTree" id="ENSGT00390000008117"/>
<evidence type="ECO:0000313" key="11">
    <source>
        <dbReference type="Ensembl" id="ENSRFEP00010021079.1"/>
    </source>
</evidence>
<dbReference type="FunCoup" id="A0A671F6C8">
    <property type="interactions" value="4"/>
</dbReference>
<keyword evidence="6" id="KW-1015">Disulfide bond</keyword>
<sequence length="220" mass="25625">MSNQEVVYSTPRFLQSSSESQNRLRPGGTQMPEKSDDKEFSGPWHLISRTLGILCLLLLMTVIVLGTMIFQCTQEKHQQDEILQNLRQKYQNMQNDSYLKEQLLTNKTLEYGILKNKTIQRKKELALLLTEKNRCNTIKIFSTSLQNTDKLFEGCGMNCYYFTAESKTWTECKQICQNYGSSLLKIDDADERVSWTITFPFILLDSDSYYVICHFDTFLD</sequence>
<evidence type="ECO:0000256" key="9">
    <source>
        <dbReference type="SAM" id="Phobius"/>
    </source>
</evidence>
<evidence type="ECO:0000256" key="8">
    <source>
        <dbReference type="SAM" id="MobiDB-lite"/>
    </source>
</evidence>
<dbReference type="AlphaFoldDB" id="A0A671F6C8"/>
<reference evidence="11" key="4">
    <citation type="submission" date="2025-08" db="UniProtKB">
        <authorList>
            <consortium name="Ensembl"/>
        </authorList>
    </citation>
    <scope>IDENTIFICATION</scope>
</reference>
<keyword evidence="12" id="KW-1185">Reference proteome</keyword>
<keyword evidence="2 9" id="KW-0812">Transmembrane</keyword>
<evidence type="ECO:0000313" key="12">
    <source>
        <dbReference type="Proteomes" id="UP000472240"/>
    </source>
</evidence>
<feature type="compositionally biased region" description="Polar residues" evidence="8">
    <location>
        <begin position="1"/>
        <end position="23"/>
    </location>
</feature>
<feature type="region of interest" description="Disordered" evidence="8">
    <location>
        <begin position="1"/>
        <end position="39"/>
    </location>
</feature>
<dbReference type="InterPro" id="IPR013600">
    <property type="entry name" value="Ly49_N"/>
</dbReference>
<feature type="transmembrane region" description="Helical" evidence="9">
    <location>
        <begin position="46"/>
        <end position="70"/>
    </location>
</feature>
<keyword evidence="4 9" id="KW-1133">Transmembrane helix</keyword>
<dbReference type="Ensembl" id="ENSRFET00010022952.1">
    <property type="protein sequence ID" value="ENSRFEP00010021079.1"/>
    <property type="gene ID" value="ENSRFEG00010014082.1"/>
</dbReference>
<evidence type="ECO:0000259" key="10">
    <source>
        <dbReference type="Pfam" id="PF08391"/>
    </source>
</evidence>
<dbReference type="OMA" id="IETIDCY"/>
<proteinExistence type="predicted"/>
<keyword evidence="5 9" id="KW-0472">Membrane</keyword>
<evidence type="ECO:0000256" key="5">
    <source>
        <dbReference type="ARBA" id="ARBA00023136"/>
    </source>
</evidence>
<reference evidence="11" key="5">
    <citation type="submission" date="2025-09" db="UniProtKB">
        <authorList>
            <consortium name="Ensembl"/>
        </authorList>
    </citation>
    <scope>IDENTIFICATION</scope>
</reference>
<reference evidence="11 12" key="1">
    <citation type="journal article" date="2015" name="Annu Rev Anim Biosci">
        <title>The Genome 10K Project: a way forward.</title>
        <authorList>
            <person name="Koepfli K.P."/>
            <person name="Paten B."/>
            <person name="O'Brien S.J."/>
            <person name="Koepfli K.P."/>
            <person name="Paten B."/>
            <person name="Antunes A."/>
            <person name="Belov K."/>
            <person name="Bustamante C."/>
            <person name="Castoe T.A."/>
            <person name="Clawson H."/>
            <person name="Crawford A.J."/>
            <person name="Diekhans M."/>
            <person name="Distel D."/>
            <person name="Durbin R."/>
            <person name="Earl D."/>
            <person name="Fujita M.K."/>
            <person name="Gamble T."/>
            <person name="Georges A."/>
            <person name="Gemmell N."/>
            <person name="Gilbert M.T."/>
            <person name="Graves J.M."/>
            <person name="Green R.E."/>
            <person name="Hickey G."/>
            <person name="Jarvis E.D."/>
            <person name="Johnson W."/>
            <person name="Komissarov A."/>
            <person name="Korf I."/>
            <person name="Kuhn R."/>
            <person name="Larkin D.M."/>
            <person name="Lewin H."/>
            <person name="Lopez J.V."/>
            <person name="Ma J."/>
            <person name="Marques-Bonet T."/>
            <person name="Miller W."/>
            <person name="Murphy R."/>
            <person name="Pevzner P."/>
            <person name="Shapiro B."/>
            <person name="Steiner C."/>
            <person name="Tamazian G."/>
            <person name="Venkatesh B."/>
            <person name="Wang J."/>
            <person name="Wayne R."/>
            <person name="Wiley E."/>
            <person name="Yang H."/>
            <person name="Zhang G."/>
            <person name="Haussler D."/>
            <person name="Ryder O."/>
            <person name="O'Brien S.J."/>
        </authorList>
    </citation>
    <scope>NUCLEOTIDE SEQUENCE</scope>
</reference>
<evidence type="ECO:0000256" key="2">
    <source>
        <dbReference type="ARBA" id="ARBA00022692"/>
    </source>
</evidence>
<protein>
    <recommendedName>
        <fullName evidence="10">Ly49-like N-terminal domain-containing protein</fullName>
    </recommendedName>
</protein>
<name>A0A671F6C8_RHIFE</name>
<reference evidence="11 12" key="2">
    <citation type="journal article" date="2018" name="Annu Rev Anim Biosci">
        <title>Bat Biology, Genomes, and the Bat1K Project: To Generate Chromosome-Level Genomes for All Living Bat Species.</title>
        <authorList>
            <person name="Teeling E.C."/>
            <person name="Vernes S.C."/>
            <person name="Davalos L.M."/>
            <person name="Ray D.A."/>
            <person name="Gilbert M.T.P."/>
            <person name="Myers E."/>
        </authorList>
    </citation>
    <scope>NUCLEOTIDE SEQUENCE</scope>
</reference>
<keyword evidence="7" id="KW-0325">Glycoprotein</keyword>
<accession>A0A671F6C8</accession>
<evidence type="ECO:0000256" key="3">
    <source>
        <dbReference type="ARBA" id="ARBA00022968"/>
    </source>
</evidence>
<dbReference type="InterPro" id="IPR016187">
    <property type="entry name" value="CTDL_fold"/>
</dbReference>
<evidence type="ECO:0000256" key="4">
    <source>
        <dbReference type="ARBA" id="ARBA00022989"/>
    </source>
</evidence>
<dbReference type="InterPro" id="IPR052013">
    <property type="entry name" value="Mouse_KLRs"/>
</dbReference>
<dbReference type="Proteomes" id="UP000472240">
    <property type="component" value="Chromosome 10"/>
</dbReference>
<comment type="subcellular location">
    <subcellularLocation>
        <location evidence="1">Membrane</location>
        <topology evidence="1">Single-pass type II membrane protein</topology>
    </subcellularLocation>
</comment>
<reference evidence="12" key="3">
    <citation type="submission" date="2018-12" db="EMBL/GenBank/DDBJ databases">
        <title>G10K-VGP greater horseshoe bat female genome, primary haplotype.</title>
        <authorList>
            <person name="Teeling E."/>
            <person name="Myers G."/>
            <person name="Vernes S."/>
            <person name="Pippel M."/>
            <person name="Winkler S."/>
            <person name="Fedrigo O."/>
            <person name="Rhie A."/>
            <person name="Koren S."/>
            <person name="Phillippy A."/>
            <person name="Lewin H."/>
            <person name="Damas J."/>
            <person name="Howe K."/>
            <person name="Mountcastle J."/>
            <person name="Jarvis E.D."/>
        </authorList>
    </citation>
    <scope>NUCLEOTIDE SEQUENCE [LARGE SCALE GENOMIC DNA]</scope>
</reference>
<dbReference type="InterPro" id="IPR016186">
    <property type="entry name" value="C-type_lectin-like/link_sf"/>
</dbReference>
<keyword evidence="3" id="KW-0735">Signal-anchor</keyword>
<evidence type="ECO:0000256" key="6">
    <source>
        <dbReference type="ARBA" id="ARBA00023157"/>
    </source>
</evidence>